<evidence type="ECO:0000259" key="1">
    <source>
        <dbReference type="Pfam" id="PF01314"/>
    </source>
</evidence>
<dbReference type="EMBL" id="BARS01001279">
    <property type="protein sequence ID" value="GAF69611.1"/>
    <property type="molecule type" value="Genomic_DNA"/>
</dbReference>
<dbReference type="PANTHER" id="PTHR30038">
    <property type="entry name" value="ALDEHYDE FERREDOXIN OXIDOREDUCTASE"/>
    <property type="match status" value="1"/>
</dbReference>
<accession>X0S308</accession>
<dbReference type="AlphaFoldDB" id="X0S308"/>
<dbReference type="Pfam" id="PF01314">
    <property type="entry name" value="AFOR_C"/>
    <property type="match status" value="1"/>
</dbReference>
<dbReference type="InterPro" id="IPR013985">
    <property type="entry name" value="Ald_Fedxn_OxRdtase_dom3"/>
</dbReference>
<proteinExistence type="predicted"/>
<reference evidence="2" key="1">
    <citation type="journal article" date="2014" name="Front. Microbiol.">
        <title>High frequency of phylogenetically diverse reductive dehalogenase-homologous genes in deep subseafloor sedimentary metagenomes.</title>
        <authorList>
            <person name="Kawai M."/>
            <person name="Futagami T."/>
            <person name="Toyoda A."/>
            <person name="Takaki Y."/>
            <person name="Nishi S."/>
            <person name="Hori S."/>
            <person name="Arai W."/>
            <person name="Tsubouchi T."/>
            <person name="Morono Y."/>
            <person name="Uchiyama I."/>
            <person name="Ito T."/>
            <person name="Fujiyama A."/>
            <person name="Inagaki F."/>
            <person name="Takami H."/>
        </authorList>
    </citation>
    <scope>NUCLEOTIDE SEQUENCE</scope>
    <source>
        <strain evidence="2">Expedition CK06-06</strain>
    </source>
</reference>
<dbReference type="InterPro" id="IPR036021">
    <property type="entry name" value="Tungsten_al_ferr_oxy-like_C"/>
</dbReference>
<dbReference type="Gene3D" id="1.10.569.10">
    <property type="entry name" value="Aldehyde Ferredoxin Oxidoreductase Protein, subunit A, domain 2"/>
    <property type="match status" value="1"/>
</dbReference>
<dbReference type="InterPro" id="IPR051919">
    <property type="entry name" value="W-dependent_AOR"/>
</dbReference>
<organism evidence="2">
    <name type="scientific">marine sediment metagenome</name>
    <dbReference type="NCBI Taxonomy" id="412755"/>
    <lineage>
        <taxon>unclassified sequences</taxon>
        <taxon>metagenomes</taxon>
        <taxon>ecological metagenomes</taxon>
    </lineage>
</organism>
<dbReference type="GO" id="GO:0051536">
    <property type="term" value="F:iron-sulfur cluster binding"/>
    <property type="evidence" value="ECO:0007669"/>
    <property type="project" value="InterPro"/>
</dbReference>
<dbReference type="GO" id="GO:0016625">
    <property type="term" value="F:oxidoreductase activity, acting on the aldehyde or oxo group of donors, iron-sulfur protein as acceptor"/>
    <property type="evidence" value="ECO:0007669"/>
    <property type="project" value="InterPro"/>
</dbReference>
<dbReference type="SUPFAM" id="SSF48310">
    <property type="entry name" value="Aldehyde ferredoxin oxidoreductase, C-terminal domains"/>
    <property type="match status" value="1"/>
</dbReference>
<comment type="caution">
    <text evidence="2">The sequence shown here is derived from an EMBL/GenBank/DDBJ whole genome shotgun (WGS) entry which is preliminary data.</text>
</comment>
<dbReference type="InterPro" id="IPR013984">
    <property type="entry name" value="Ald_Fedxn_OxRdtase_dom2"/>
</dbReference>
<dbReference type="GO" id="GO:0009055">
    <property type="term" value="F:electron transfer activity"/>
    <property type="evidence" value="ECO:0007669"/>
    <property type="project" value="InterPro"/>
</dbReference>
<dbReference type="PANTHER" id="PTHR30038:SF0">
    <property type="entry name" value="TUNGSTEN-CONTAINING ALDEHYDE FERREDOXIN OXIDOREDUCTASE"/>
    <property type="match status" value="1"/>
</dbReference>
<sequence length="218" mass="23987">ADGVRAAAEKLGCGRELAMHSKGLELFQADVRAMKAYGLGNAVSSRGADHLRSEPWFEFSGDREEGLRRYGIAETADRLAWRGKGLLVKDYEEKAAVADALGVCKNVYNNMEVLDWDETAEALNAATGADLTGEEIRRAGERVVNAERLINTRFGITRRDDTLPRRFLEEPAGPPDSPSGGSVVELEPMLDEYYTARGWDVETGLPTREKLRDLELGG</sequence>
<feature type="domain" description="Aldehyde ferredoxin oxidoreductase C-terminal" evidence="1">
    <location>
        <begin position="1"/>
        <end position="216"/>
    </location>
</feature>
<dbReference type="Gene3D" id="1.10.599.10">
    <property type="entry name" value="Aldehyde Ferredoxin Oxidoreductase Protein, subunit A, domain 3"/>
    <property type="match status" value="1"/>
</dbReference>
<evidence type="ECO:0000313" key="2">
    <source>
        <dbReference type="EMBL" id="GAF69611.1"/>
    </source>
</evidence>
<dbReference type="InterPro" id="IPR001203">
    <property type="entry name" value="OxRdtase_Ald_Fedxn_C"/>
</dbReference>
<gene>
    <name evidence="2" type="ORF">S01H1_02593</name>
</gene>
<protein>
    <recommendedName>
        <fullName evidence="1">Aldehyde ferredoxin oxidoreductase C-terminal domain-containing protein</fullName>
    </recommendedName>
</protein>
<name>X0S308_9ZZZZ</name>
<feature type="non-terminal residue" evidence="2">
    <location>
        <position position="1"/>
    </location>
</feature>